<dbReference type="GO" id="GO:0005549">
    <property type="term" value="F:odorant binding"/>
    <property type="evidence" value="ECO:0007669"/>
    <property type="project" value="InterPro"/>
</dbReference>
<comment type="caution">
    <text evidence="6">The sequence shown here is derived from an EMBL/GenBank/DDBJ whole genome shotgun (WGS) entry which is preliminary data.</text>
</comment>
<name>A0A8S1D4K9_9INSE</name>
<feature type="chain" id="PRO_5035753637" description="OBP47-like domain-containing protein" evidence="4">
    <location>
        <begin position="21"/>
        <end position="197"/>
    </location>
</feature>
<keyword evidence="4" id="KW-0732">Signal</keyword>
<dbReference type="PANTHER" id="PTHR21066">
    <property type="entry name" value="ODORANT-BINDING PROTEIN 59A-RELATED"/>
    <property type="match status" value="1"/>
</dbReference>
<dbReference type="Gene3D" id="1.10.238.270">
    <property type="match status" value="1"/>
</dbReference>
<dbReference type="Proteomes" id="UP000494165">
    <property type="component" value="Unassembled WGS sequence"/>
</dbReference>
<organism evidence="6 7">
    <name type="scientific">Cloeon dipterum</name>
    <dbReference type="NCBI Taxonomy" id="197152"/>
    <lineage>
        <taxon>Eukaryota</taxon>
        <taxon>Metazoa</taxon>
        <taxon>Ecdysozoa</taxon>
        <taxon>Arthropoda</taxon>
        <taxon>Hexapoda</taxon>
        <taxon>Insecta</taxon>
        <taxon>Pterygota</taxon>
        <taxon>Palaeoptera</taxon>
        <taxon>Ephemeroptera</taxon>
        <taxon>Pisciforma</taxon>
        <taxon>Baetidae</taxon>
        <taxon>Cloeon</taxon>
    </lineage>
</organism>
<proteinExistence type="inferred from homology"/>
<evidence type="ECO:0000256" key="1">
    <source>
        <dbReference type="ARBA" id="ARBA00004613"/>
    </source>
</evidence>
<evidence type="ECO:0000256" key="4">
    <source>
        <dbReference type="SAM" id="SignalP"/>
    </source>
</evidence>
<dbReference type="GO" id="GO:0005576">
    <property type="term" value="C:extracellular region"/>
    <property type="evidence" value="ECO:0007669"/>
    <property type="project" value="UniProtKB-SubCell"/>
</dbReference>
<keyword evidence="3" id="KW-0964">Secreted</keyword>
<evidence type="ECO:0000259" key="5">
    <source>
        <dbReference type="Pfam" id="PF22651"/>
    </source>
</evidence>
<reference evidence="6 7" key="1">
    <citation type="submission" date="2020-04" db="EMBL/GenBank/DDBJ databases">
        <authorList>
            <person name="Alioto T."/>
            <person name="Alioto T."/>
            <person name="Gomez Garrido J."/>
        </authorList>
    </citation>
    <scope>NUCLEOTIDE SEQUENCE [LARGE SCALE GENOMIC DNA]</scope>
</reference>
<feature type="signal peptide" evidence="4">
    <location>
        <begin position="1"/>
        <end position="20"/>
    </location>
</feature>
<dbReference type="InterPro" id="IPR054577">
    <property type="entry name" value="OBP47-like_dom"/>
</dbReference>
<comment type="subcellular location">
    <subcellularLocation>
        <location evidence="1">Secreted</location>
    </subcellularLocation>
</comment>
<comment type="similarity">
    <text evidence="2">Belongs to the PBP/GOBP family.</text>
</comment>
<keyword evidence="7" id="KW-1185">Reference proteome</keyword>
<accession>A0A8S1D4K9</accession>
<evidence type="ECO:0000313" key="7">
    <source>
        <dbReference type="Proteomes" id="UP000494165"/>
    </source>
</evidence>
<dbReference type="EMBL" id="CADEPI010000127">
    <property type="protein sequence ID" value="CAB3376417.1"/>
    <property type="molecule type" value="Genomic_DNA"/>
</dbReference>
<evidence type="ECO:0000256" key="2">
    <source>
        <dbReference type="ARBA" id="ARBA00008098"/>
    </source>
</evidence>
<gene>
    <name evidence="6" type="ORF">CLODIP_2_CD03734</name>
</gene>
<evidence type="ECO:0000256" key="3">
    <source>
        <dbReference type="ARBA" id="ARBA00022525"/>
    </source>
</evidence>
<feature type="domain" description="OBP47-like" evidence="5">
    <location>
        <begin position="47"/>
        <end position="172"/>
    </location>
</feature>
<protein>
    <recommendedName>
        <fullName evidence="5">OBP47-like domain-containing protein</fullName>
    </recommendedName>
</protein>
<sequence>MAESRAVLAFTAALILAVAAHDHSGKRHGLPQIMRDLDKCCEAPMPLCHSNFEGCKMKQKSAGGERTPPTPYQRMCMMECAFKNFNYSSGGNIDVEVMKAAFVNSVNSTWQTRARESVDFCLNELKTKFQSSSVPAPPSGEKVCDAIPGFLLICVHVRYYATCSPDINTSGCASNLDKLVKMDYMDLLLNGDSAASK</sequence>
<dbReference type="Pfam" id="PF22651">
    <property type="entry name" value="OBP47_like"/>
    <property type="match status" value="1"/>
</dbReference>
<dbReference type="InterPro" id="IPR036728">
    <property type="entry name" value="PBP_GOBP_sf"/>
</dbReference>
<dbReference type="PANTHER" id="PTHR21066:SF3">
    <property type="entry name" value="IP02236P"/>
    <property type="match status" value="1"/>
</dbReference>
<dbReference type="AlphaFoldDB" id="A0A8S1D4K9"/>
<evidence type="ECO:0000313" key="6">
    <source>
        <dbReference type="EMBL" id="CAB3376417.1"/>
    </source>
</evidence>
<dbReference type="InterPro" id="IPR052295">
    <property type="entry name" value="Odorant-binding_protein"/>
</dbReference>
<dbReference type="SUPFAM" id="SSF47565">
    <property type="entry name" value="Insect pheromone/odorant-binding proteins"/>
    <property type="match status" value="1"/>
</dbReference>